<reference evidence="7 8" key="2">
    <citation type="journal article" date="2007" name="BMC Biol.">
        <title>A 100%-complete sequence reveals unusually simple genomic features in the hot-spring red alga Cyanidioschyzon merolae.</title>
        <authorList>
            <person name="Nozaki H."/>
            <person name="Takano H."/>
            <person name="Misumi O."/>
            <person name="Terasawa K."/>
            <person name="Matsuzaki M."/>
            <person name="Maruyama S."/>
            <person name="Nishida K."/>
            <person name="Yagisawa F."/>
            <person name="Yoshida Y."/>
            <person name="Fujiwara T."/>
            <person name="Takio S."/>
            <person name="Tamura K."/>
            <person name="Chung S.J."/>
            <person name="Nakamura S."/>
            <person name="Kuroiwa H."/>
            <person name="Tanaka K."/>
            <person name="Sato N."/>
            <person name="Kuroiwa T."/>
        </authorList>
    </citation>
    <scope>NUCLEOTIDE SEQUENCE [LARGE SCALE GENOMIC DNA]</scope>
    <source>
        <strain evidence="7 8">10D</strain>
    </source>
</reference>
<keyword evidence="2" id="KW-0645">Protease</keyword>
<comment type="similarity">
    <text evidence="1">Belongs to the peptidase S49 family.</text>
</comment>
<keyword evidence="8" id="KW-1185">Reference proteome</keyword>
<dbReference type="GO" id="GO:0006508">
    <property type="term" value="P:proteolysis"/>
    <property type="evidence" value="ECO:0007669"/>
    <property type="project" value="UniProtKB-KW"/>
</dbReference>
<dbReference type="GeneID" id="16995258"/>
<dbReference type="Proteomes" id="UP000007014">
    <property type="component" value="Chromosome 14"/>
</dbReference>
<evidence type="ECO:0000256" key="2">
    <source>
        <dbReference type="ARBA" id="ARBA00022670"/>
    </source>
</evidence>
<keyword evidence="3" id="KW-0378">Hydrolase</keyword>
<dbReference type="GO" id="GO:0008236">
    <property type="term" value="F:serine-type peptidase activity"/>
    <property type="evidence" value="ECO:0007669"/>
    <property type="project" value="UniProtKB-KW"/>
</dbReference>
<dbReference type="AlphaFoldDB" id="M1VE65"/>
<dbReference type="Pfam" id="PF01343">
    <property type="entry name" value="Peptidase_S49"/>
    <property type="match status" value="2"/>
</dbReference>
<dbReference type="CDD" id="cd07023">
    <property type="entry name" value="S49_Sppa_N_C"/>
    <property type="match status" value="1"/>
</dbReference>
<feature type="domain" description="Peptidase S49" evidence="6">
    <location>
        <begin position="202"/>
        <end position="351"/>
    </location>
</feature>
<dbReference type="InterPro" id="IPR004635">
    <property type="entry name" value="Pept_S49_SppA"/>
</dbReference>
<gene>
    <name evidence="7" type="ORF">CYME_CMN039C</name>
</gene>
<feature type="region of interest" description="Disordered" evidence="5">
    <location>
        <begin position="14"/>
        <end position="70"/>
    </location>
</feature>
<name>M1VE65_CYAM1</name>
<dbReference type="CDD" id="cd07018">
    <property type="entry name" value="S49_SppA_67K_type"/>
    <property type="match status" value="1"/>
</dbReference>
<dbReference type="InterPro" id="IPR029045">
    <property type="entry name" value="ClpP/crotonase-like_dom_sf"/>
</dbReference>
<dbReference type="Gene3D" id="6.20.330.10">
    <property type="match status" value="2"/>
</dbReference>
<dbReference type="Gramene" id="CMN039CT">
    <property type="protein sequence ID" value="CMN039CT"/>
    <property type="gene ID" value="CMN039C"/>
</dbReference>
<dbReference type="OMA" id="KGQYLYC"/>
<evidence type="ECO:0000313" key="7">
    <source>
        <dbReference type="EMBL" id="BAM81177.1"/>
    </source>
</evidence>
<dbReference type="PANTHER" id="PTHR33209">
    <property type="entry name" value="PROTEASE 4"/>
    <property type="match status" value="1"/>
</dbReference>
<reference evidence="7 8" key="1">
    <citation type="journal article" date="2004" name="Nature">
        <title>Genome sequence of the ultrasmall unicellular red alga Cyanidioschyzon merolae 10D.</title>
        <authorList>
            <person name="Matsuzaki M."/>
            <person name="Misumi O."/>
            <person name="Shin-i T."/>
            <person name="Maruyama S."/>
            <person name="Takahara M."/>
            <person name="Miyagishima S."/>
            <person name="Mori T."/>
            <person name="Nishida K."/>
            <person name="Yagisawa F."/>
            <person name="Nishida K."/>
            <person name="Yoshida Y."/>
            <person name="Nishimura Y."/>
            <person name="Nakao S."/>
            <person name="Kobayashi T."/>
            <person name="Momoyama Y."/>
            <person name="Higashiyama T."/>
            <person name="Minoda A."/>
            <person name="Sano M."/>
            <person name="Nomoto H."/>
            <person name="Oishi K."/>
            <person name="Hayashi H."/>
            <person name="Ohta F."/>
            <person name="Nishizaka S."/>
            <person name="Haga S."/>
            <person name="Miura S."/>
            <person name="Morishita T."/>
            <person name="Kabeya Y."/>
            <person name="Terasawa K."/>
            <person name="Suzuki Y."/>
            <person name="Ishii Y."/>
            <person name="Asakawa S."/>
            <person name="Takano H."/>
            <person name="Ohta N."/>
            <person name="Kuroiwa H."/>
            <person name="Tanaka K."/>
            <person name="Shimizu N."/>
            <person name="Sugano S."/>
            <person name="Sato N."/>
            <person name="Nozaki H."/>
            <person name="Ogasawara N."/>
            <person name="Kohara Y."/>
            <person name="Kuroiwa T."/>
        </authorList>
    </citation>
    <scope>NUCLEOTIDE SEQUENCE [LARGE SCALE GENOMIC DNA]</scope>
    <source>
        <strain evidence="7 8">10D</strain>
    </source>
</reference>
<dbReference type="KEGG" id="cme:CYME_CMN039C"/>
<evidence type="ECO:0000256" key="4">
    <source>
        <dbReference type="ARBA" id="ARBA00022825"/>
    </source>
</evidence>
<protein>
    <submittedName>
        <fullName evidence="7">Probable endopeptidase IV, signal peptide peptidase, SppA</fullName>
    </submittedName>
</protein>
<evidence type="ECO:0000313" key="8">
    <source>
        <dbReference type="Proteomes" id="UP000007014"/>
    </source>
</evidence>
<dbReference type="OrthoDB" id="45421at2759"/>
<evidence type="ECO:0000256" key="1">
    <source>
        <dbReference type="ARBA" id="ARBA00008683"/>
    </source>
</evidence>
<organism evidence="7 8">
    <name type="scientific">Cyanidioschyzon merolae (strain NIES-3377 / 10D)</name>
    <name type="common">Unicellular red alga</name>
    <dbReference type="NCBI Taxonomy" id="280699"/>
    <lineage>
        <taxon>Eukaryota</taxon>
        <taxon>Rhodophyta</taxon>
        <taxon>Bangiophyceae</taxon>
        <taxon>Cyanidiales</taxon>
        <taxon>Cyanidiaceae</taxon>
        <taxon>Cyanidioschyzon</taxon>
    </lineage>
</organism>
<dbReference type="SUPFAM" id="SSF52096">
    <property type="entry name" value="ClpP/crotonase"/>
    <property type="match status" value="2"/>
</dbReference>
<dbReference type="RefSeq" id="XP_005537213.1">
    <property type="nucleotide sequence ID" value="XM_005537156.1"/>
</dbReference>
<feature type="domain" description="Peptidase S49" evidence="6">
    <location>
        <begin position="485"/>
        <end position="633"/>
    </location>
</feature>
<dbReference type="Gene3D" id="3.90.226.10">
    <property type="entry name" value="2-enoyl-CoA Hydratase, Chain A, domain 1"/>
    <property type="match status" value="2"/>
</dbReference>
<dbReference type="InterPro" id="IPR002142">
    <property type="entry name" value="Peptidase_S49"/>
</dbReference>
<dbReference type="EMBL" id="AP006496">
    <property type="protein sequence ID" value="BAM81177.1"/>
    <property type="molecule type" value="Genomic_DNA"/>
</dbReference>
<evidence type="ECO:0000256" key="3">
    <source>
        <dbReference type="ARBA" id="ARBA00022801"/>
    </source>
</evidence>
<dbReference type="InterPro" id="IPR047272">
    <property type="entry name" value="S49_SppA_C"/>
</dbReference>
<dbReference type="PANTHER" id="PTHR33209:SF1">
    <property type="entry name" value="PEPTIDASE S49 DOMAIN-CONTAINING PROTEIN"/>
    <property type="match status" value="1"/>
</dbReference>
<proteinExistence type="inferred from homology"/>
<dbReference type="InterPro" id="IPR047217">
    <property type="entry name" value="S49_SppA_67K_type_N"/>
</dbReference>
<accession>M1VE65</accession>
<keyword evidence="4" id="KW-0720">Serine protease</keyword>
<evidence type="ECO:0000259" key="6">
    <source>
        <dbReference type="Pfam" id="PF01343"/>
    </source>
</evidence>
<dbReference type="eggNOG" id="ENOG502QQH5">
    <property type="taxonomic scope" value="Eukaryota"/>
</dbReference>
<dbReference type="NCBIfam" id="TIGR00706">
    <property type="entry name" value="SppA_dom"/>
    <property type="match status" value="1"/>
</dbReference>
<sequence length="714" mass="78862">MLVSAAAFVAAPAGSASRLRQRSNRSGVQRHRESTSRAPRLARTRRGRAPRLPLSASLHEAGASRDPPNSVVSELGEAAGTVNFPEPSAVNHVRVPGALEAHRLEFKPQTGWLWRVWLAWKLVFVRVRLRRYTTITVDLEGPFPDSHAATFPAASSISLEDWKRICRNGAHDPRICAMYVKIGPLACGYARLQEARRYLDYFRQSGKPVIVYMAVASEREYYLALGADEIYMPPEGILSLRGMKVSASFLRGVLDKIGIEPQVKRIGAYKSAGDQLARRTMSDAQREVLTSLLEQQYEHLCSELSTRVGSEPDPAAVVHRILDDPPMTVAEWKALGFVDGISYENDLLDKLKMRFVGKAWGLSETSEKESSSSSADRRLRRLLVRPLRAVAAKRYRRVRPSVLGLPEGRRRGVTKIGVIRALGAIQTGRSSSNPLFSPSIGSDTLVEQLERAKNDRSLAAVILRVDSPGGSALASDLIWNSIRELAKRKPVIASMGDVAGSGGYYISMGCQAIVAEPLTLTGSIGVVTAKPSLQQLFERIGFRREVLSRGRYAELDVDFRPFTPEEDAYFTRSTERVYESFVRKAAESRGRQHHEFDRYAQGRVWSGTQALAVGLVDALGGFDRAVELCRERLELAADRPLRFMEVRPRSTGLLASLLENMGALLLETGFGSLLQSLGANQIAEARLETALPDASTPRVDSVLAALLRFLNRME</sequence>
<dbReference type="HOGENOM" id="CLU_008856_0_1_1"/>
<feature type="compositionally biased region" description="Basic residues" evidence="5">
    <location>
        <begin position="40"/>
        <end position="49"/>
    </location>
</feature>
<evidence type="ECO:0000256" key="5">
    <source>
        <dbReference type="SAM" id="MobiDB-lite"/>
    </source>
</evidence>
<dbReference type="STRING" id="280699.M1VE65"/>